<evidence type="ECO:0000313" key="1">
    <source>
        <dbReference type="EMBL" id="GEU71721.1"/>
    </source>
</evidence>
<dbReference type="PANTHER" id="PTHR45763">
    <property type="entry name" value="HYDROLASE, ALPHA/BETA FOLD FAMILY PROTEIN, EXPRESSED-RELATED"/>
    <property type="match status" value="1"/>
</dbReference>
<name>A0A6L2MCN3_TANCI</name>
<comment type="caution">
    <text evidence="1">The sequence shown here is derived from an EMBL/GenBank/DDBJ whole genome shotgun (WGS) entry which is preliminary data.</text>
</comment>
<reference evidence="1" key="1">
    <citation type="journal article" date="2019" name="Sci. Rep.">
        <title>Draft genome of Tanacetum cinerariifolium, the natural source of mosquito coil.</title>
        <authorList>
            <person name="Yamashiro T."/>
            <person name="Shiraishi A."/>
            <person name="Satake H."/>
            <person name="Nakayama K."/>
        </authorList>
    </citation>
    <scope>NUCLEOTIDE SEQUENCE</scope>
</reference>
<gene>
    <name evidence="1" type="ORF">Tci_043699</name>
</gene>
<dbReference type="PANTHER" id="PTHR45763:SF28">
    <property type="entry name" value="ALPHA_BETA-HYDROLASES SUPERFAMILY PROTEIN"/>
    <property type="match status" value="1"/>
</dbReference>
<accession>A0A6L2MCN3</accession>
<dbReference type="AlphaFoldDB" id="A0A6L2MCN3"/>
<protein>
    <submittedName>
        <fullName evidence="1">Uncharacterized protein</fullName>
    </submittedName>
</protein>
<dbReference type="EMBL" id="BKCJ010006358">
    <property type="protein sequence ID" value="GEU71721.1"/>
    <property type="molecule type" value="Genomic_DNA"/>
</dbReference>
<organism evidence="1">
    <name type="scientific">Tanacetum cinerariifolium</name>
    <name type="common">Dalmatian daisy</name>
    <name type="synonym">Chrysanthemum cinerariifolium</name>
    <dbReference type="NCBI Taxonomy" id="118510"/>
    <lineage>
        <taxon>Eukaryota</taxon>
        <taxon>Viridiplantae</taxon>
        <taxon>Streptophyta</taxon>
        <taxon>Embryophyta</taxon>
        <taxon>Tracheophyta</taxon>
        <taxon>Spermatophyta</taxon>
        <taxon>Magnoliopsida</taxon>
        <taxon>eudicotyledons</taxon>
        <taxon>Gunneridae</taxon>
        <taxon>Pentapetalae</taxon>
        <taxon>asterids</taxon>
        <taxon>campanulids</taxon>
        <taxon>Asterales</taxon>
        <taxon>Asteraceae</taxon>
        <taxon>Asteroideae</taxon>
        <taxon>Anthemideae</taxon>
        <taxon>Anthemidinae</taxon>
        <taxon>Tanacetum</taxon>
    </lineage>
</organism>
<proteinExistence type="predicted"/>
<sequence length="67" mass="7584">MDELAICLLQFDRAGYGESDLNLKRSLKSEASNIEVPVDPLQLGFAIFCVTKRIEMMCFDEGKQELL</sequence>